<feature type="compositionally biased region" description="Basic residues" evidence="1">
    <location>
        <begin position="187"/>
        <end position="201"/>
    </location>
</feature>
<feature type="region of interest" description="Disordered" evidence="1">
    <location>
        <begin position="185"/>
        <end position="211"/>
    </location>
</feature>
<dbReference type="EMBL" id="BAABME010003158">
    <property type="protein sequence ID" value="GAA0157680.1"/>
    <property type="molecule type" value="Genomic_DNA"/>
</dbReference>
<gene>
    <name evidence="2" type="ORF">LIER_14898</name>
</gene>
<evidence type="ECO:0000313" key="3">
    <source>
        <dbReference type="Proteomes" id="UP001454036"/>
    </source>
</evidence>
<evidence type="ECO:0000313" key="2">
    <source>
        <dbReference type="EMBL" id="GAA0157680.1"/>
    </source>
</evidence>
<sequence length="224" mass="25850">MEKTNGNNQYMELDDFIEIINSNNLEDLSKFCIENTMGDNHEHLQDCDEGAARRNDENDILISLTTKAFSSRKELIEAIQQITFSQGAEGAHSILKQYLQVSTGNFHEVKDKVCLVIENQFHEIKTKIGSEQIRVSRKFEIELFEKLKTRVFEFAMEELYRQYELAISNELPFEYFSAPSTKEPVVHVHKGRPPNLKKRKGSSSTKRNPSGFEIAEINLSQHLH</sequence>
<reference evidence="2 3" key="1">
    <citation type="submission" date="2024-01" db="EMBL/GenBank/DDBJ databases">
        <title>The complete chloroplast genome sequence of Lithospermum erythrorhizon: insights into the phylogenetic relationship among Boraginaceae species and the maternal lineages of purple gromwells.</title>
        <authorList>
            <person name="Okada T."/>
            <person name="Watanabe K."/>
        </authorList>
    </citation>
    <scope>NUCLEOTIDE SEQUENCE [LARGE SCALE GENOMIC DNA]</scope>
</reference>
<evidence type="ECO:0000256" key="1">
    <source>
        <dbReference type="SAM" id="MobiDB-lite"/>
    </source>
</evidence>
<dbReference type="Proteomes" id="UP001454036">
    <property type="component" value="Unassembled WGS sequence"/>
</dbReference>
<proteinExistence type="predicted"/>
<dbReference type="AlphaFoldDB" id="A0AAV3Q2D8"/>
<name>A0AAV3Q2D8_LITER</name>
<organism evidence="2 3">
    <name type="scientific">Lithospermum erythrorhizon</name>
    <name type="common">Purple gromwell</name>
    <name type="synonym">Lithospermum officinale var. erythrorhizon</name>
    <dbReference type="NCBI Taxonomy" id="34254"/>
    <lineage>
        <taxon>Eukaryota</taxon>
        <taxon>Viridiplantae</taxon>
        <taxon>Streptophyta</taxon>
        <taxon>Embryophyta</taxon>
        <taxon>Tracheophyta</taxon>
        <taxon>Spermatophyta</taxon>
        <taxon>Magnoliopsida</taxon>
        <taxon>eudicotyledons</taxon>
        <taxon>Gunneridae</taxon>
        <taxon>Pentapetalae</taxon>
        <taxon>asterids</taxon>
        <taxon>lamiids</taxon>
        <taxon>Boraginales</taxon>
        <taxon>Boraginaceae</taxon>
        <taxon>Boraginoideae</taxon>
        <taxon>Lithospermeae</taxon>
        <taxon>Lithospermum</taxon>
    </lineage>
</organism>
<accession>A0AAV3Q2D8</accession>
<comment type="caution">
    <text evidence="2">The sequence shown here is derived from an EMBL/GenBank/DDBJ whole genome shotgun (WGS) entry which is preliminary data.</text>
</comment>
<keyword evidence="3" id="KW-1185">Reference proteome</keyword>
<protein>
    <submittedName>
        <fullName evidence="2">Uncharacterized protein</fullName>
    </submittedName>
</protein>